<accession>A0A0M3AWR0</accession>
<comment type="similarity">
    <text evidence="1 2">Belongs to the small heat shock protein (HSP20) family.</text>
</comment>
<dbReference type="PROSITE" id="PS01031">
    <property type="entry name" value="SHSP"/>
    <property type="match status" value="1"/>
</dbReference>
<keyword evidence="5" id="KW-1185">Reference proteome</keyword>
<comment type="caution">
    <text evidence="4">The sequence shown here is derived from an EMBL/GenBank/DDBJ whole genome shotgun (WGS) entry which is preliminary data.</text>
</comment>
<sequence length="166" mass="18514">MTDFRSLIPLGRGTMLRGGFDPFADFRKEMDRLVDDFGRGWPAAAAGDAKAFLLPKVDVAETDAGLELTAELPGFDEKDVSLDIHEGMLTIKAEHKEEREEKDEKKHYHLVERSQGSFLRRFTLPFEADAEKASAHLDKGLLKVVVPRLATEAKKPRRIPVGGNQA</sequence>
<evidence type="ECO:0000313" key="5">
    <source>
        <dbReference type="Proteomes" id="UP000033874"/>
    </source>
</evidence>
<dbReference type="PANTHER" id="PTHR11527">
    <property type="entry name" value="HEAT-SHOCK PROTEIN 20 FAMILY MEMBER"/>
    <property type="match status" value="1"/>
</dbReference>
<organism evidence="4 5">
    <name type="scientific">Sphingobium chungbukense</name>
    <dbReference type="NCBI Taxonomy" id="56193"/>
    <lineage>
        <taxon>Bacteria</taxon>
        <taxon>Pseudomonadati</taxon>
        <taxon>Pseudomonadota</taxon>
        <taxon>Alphaproteobacteria</taxon>
        <taxon>Sphingomonadales</taxon>
        <taxon>Sphingomonadaceae</taxon>
        <taxon>Sphingobium</taxon>
    </lineage>
</organism>
<feature type="domain" description="SHSP" evidence="3">
    <location>
        <begin position="48"/>
        <end position="164"/>
    </location>
</feature>
<dbReference type="Pfam" id="PF00011">
    <property type="entry name" value="HSP20"/>
    <property type="match status" value="1"/>
</dbReference>
<proteinExistence type="inferred from homology"/>
<dbReference type="RefSeq" id="WP_046763233.1">
    <property type="nucleotide sequence ID" value="NZ_LBIC01000003.1"/>
</dbReference>
<dbReference type="Gene3D" id="2.60.40.790">
    <property type="match status" value="1"/>
</dbReference>
<reference evidence="4 5" key="1">
    <citation type="submission" date="2015-04" db="EMBL/GenBank/DDBJ databases">
        <title>Genome sequence of aromatic hydrocarbons-degrading Sphingobium chungbukense DJ77.</title>
        <authorList>
            <person name="Kim Y.-C."/>
            <person name="Chae J.-C."/>
        </authorList>
    </citation>
    <scope>NUCLEOTIDE SEQUENCE [LARGE SCALE GENOMIC DNA]</scope>
    <source>
        <strain evidence="4 5">DJ77</strain>
    </source>
</reference>
<dbReference type="AlphaFoldDB" id="A0A0M3AWR0"/>
<evidence type="ECO:0000256" key="1">
    <source>
        <dbReference type="PROSITE-ProRule" id="PRU00285"/>
    </source>
</evidence>
<protein>
    <submittedName>
        <fullName evidence="4">Molecular chaperone</fullName>
    </submittedName>
</protein>
<evidence type="ECO:0000313" key="4">
    <source>
        <dbReference type="EMBL" id="KKW93024.1"/>
    </source>
</evidence>
<evidence type="ECO:0000256" key="2">
    <source>
        <dbReference type="RuleBase" id="RU003616"/>
    </source>
</evidence>
<name>A0A0M3AWR0_9SPHN</name>
<gene>
    <name evidence="4" type="ORF">YP76_09135</name>
</gene>
<dbReference type="CDD" id="cd06464">
    <property type="entry name" value="ACD_sHsps-like"/>
    <property type="match status" value="1"/>
</dbReference>
<dbReference type="STRING" id="56193.YP76_09135"/>
<dbReference type="PATRIC" id="fig|56193.3.peg.1894"/>
<dbReference type="EMBL" id="LBIC01000003">
    <property type="protein sequence ID" value="KKW93024.1"/>
    <property type="molecule type" value="Genomic_DNA"/>
</dbReference>
<dbReference type="InterPro" id="IPR008978">
    <property type="entry name" value="HSP20-like_chaperone"/>
</dbReference>
<dbReference type="InterPro" id="IPR031107">
    <property type="entry name" value="Small_HSP"/>
</dbReference>
<evidence type="ECO:0000259" key="3">
    <source>
        <dbReference type="PROSITE" id="PS01031"/>
    </source>
</evidence>
<dbReference type="InterPro" id="IPR002068">
    <property type="entry name" value="A-crystallin/Hsp20_dom"/>
</dbReference>
<dbReference type="SUPFAM" id="SSF49764">
    <property type="entry name" value="HSP20-like chaperones"/>
    <property type="match status" value="1"/>
</dbReference>
<dbReference type="Proteomes" id="UP000033874">
    <property type="component" value="Unassembled WGS sequence"/>
</dbReference>